<dbReference type="InterPro" id="IPR003694">
    <property type="entry name" value="NAD_synthase"/>
</dbReference>
<evidence type="ECO:0000256" key="2">
    <source>
        <dbReference type="ARBA" id="ARBA00022598"/>
    </source>
</evidence>
<dbReference type="EC" id="6.3.1.5" evidence="7"/>
<dbReference type="GO" id="GO:0005524">
    <property type="term" value="F:ATP binding"/>
    <property type="evidence" value="ECO:0007669"/>
    <property type="project" value="UniProtKB-KW"/>
</dbReference>
<dbReference type="EMBL" id="CP033004">
    <property type="protein sequence ID" value="QCI23201.1"/>
    <property type="molecule type" value="Genomic_DNA"/>
</dbReference>
<comment type="similarity">
    <text evidence="6">Belongs to the NAD synthetase family.</text>
</comment>
<evidence type="ECO:0000313" key="9">
    <source>
        <dbReference type="EMBL" id="QCI23201.1"/>
    </source>
</evidence>
<accession>A0A4D6YA80</accession>
<dbReference type="AlphaFoldDB" id="A0A4D6YA80"/>
<keyword evidence="2 6" id="KW-0436">Ligase</keyword>
<evidence type="ECO:0000256" key="1">
    <source>
        <dbReference type="ARBA" id="ARBA00004790"/>
    </source>
</evidence>
<dbReference type="NCBIfam" id="NF001979">
    <property type="entry name" value="PRK00768.1"/>
    <property type="match status" value="1"/>
</dbReference>
<dbReference type="PANTHER" id="PTHR23090">
    <property type="entry name" value="NH 3 /GLUTAMINE-DEPENDENT NAD + SYNTHETASE"/>
    <property type="match status" value="1"/>
</dbReference>
<dbReference type="NCBIfam" id="TIGR00552">
    <property type="entry name" value="nadE"/>
    <property type="match status" value="1"/>
</dbReference>
<dbReference type="PANTHER" id="PTHR23090:SF7">
    <property type="entry name" value="NH(3)-DEPENDENT NAD(+) SYNTHETASE"/>
    <property type="match status" value="1"/>
</dbReference>
<dbReference type="GO" id="GO:0008795">
    <property type="term" value="F:NAD+ synthase activity"/>
    <property type="evidence" value="ECO:0007669"/>
    <property type="project" value="UniProtKB-EC"/>
</dbReference>
<dbReference type="CDD" id="cd00553">
    <property type="entry name" value="NAD_synthase"/>
    <property type="match status" value="1"/>
</dbReference>
<evidence type="ECO:0000313" key="10">
    <source>
        <dbReference type="Proteomes" id="UP000298566"/>
    </source>
</evidence>
<keyword evidence="5 6" id="KW-0520">NAD</keyword>
<sequence>MNLQNKIIKLLGVKPVIHPPSEINRIINFIKMYLLYYKHIKTLILGISGGQDSTLTGKLCQLAIQELNKNNHFKKTYKLILLCLPYGQQIDVQDCKDAINFIQPEIILNINIKNSVLSTEESLKQAGIEISNNAHENNKARERMKIQYNIASINNGIVVGTYHAAEAITGFFTKYGDGGSDINPISELNKNQGKLLLKELKCPPNLYLKQPRANLEDTHPYKTDEEVLGITYLDIDSYLEGKKISKENQLIIEKYYLYTQHKRHMPITPSTLSKMY</sequence>
<proteinExistence type="inferred from homology"/>
<feature type="domain" description="NAD/GMP synthase" evidence="8">
    <location>
        <begin position="23"/>
        <end position="266"/>
    </location>
</feature>
<evidence type="ECO:0000259" key="8">
    <source>
        <dbReference type="Pfam" id="PF02540"/>
    </source>
</evidence>
<dbReference type="SUPFAM" id="SSF52402">
    <property type="entry name" value="Adenine nucleotide alpha hydrolases-like"/>
    <property type="match status" value="1"/>
</dbReference>
<organism evidence="9 10">
    <name type="scientific">Buchnera aphidicola subsp. Melaphis rhois</name>
    <dbReference type="NCBI Taxonomy" id="118103"/>
    <lineage>
        <taxon>Bacteria</taxon>
        <taxon>Pseudomonadati</taxon>
        <taxon>Pseudomonadota</taxon>
        <taxon>Gammaproteobacteria</taxon>
        <taxon>Enterobacterales</taxon>
        <taxon>Erwiniaceae</taxon>
        <taxon>Buchnera</taxon>
    </lineage>
</organism>
<dbReference type="GO" id="GO:0005737">
    <property type="term" value="C:cytoplasm"/>
    <property type="evidence" value="ECO:0007669"/>
    <property type="project" value="InterPro"/>
</dbReference>
<protein>
    <recommendedName>
        <fullName evidence="7">NH(3)-dependent NAD(+) synthetase</fullName>
        <ecNumber evidence="7">6.3.1.5</ecNumber>
    </recommendedName>
</protein>
<dbReference type="GO" id="GO:0003952">
    <property type="term" value="F:NAD+ synthase (glutamine-hydrolyzing) activity"/>
    <property type="evidence" value="ECO:0007669"/>
    <property type="project" value="InterPro"/>
</dbReference>
<comment type="catalytic activity">
    <reaction evidence="7">
        <text>deamido-NAD(+) + NH4(+) + ATP = AMP + diphosphate + NAD(+) + H(+)</text>
        <dbReference type="Rhea" id="RHEA:21188"/>
        <dbReference type="ChEBI" id="CHEBI:15378"/>
        <dbReference type="ChEBI" id="CHEBI:28938"/>
        <dbReference type="ChEBI" id="CHEBI:30616"/>
        <dbReference type="ChEBI" id="CHEBI:33019"/>
        <dbReference type="ChEBI" id="CHEBI:57540"/>
        <dbReference type="ChEBI" id="CHEBI:58437"/>
        <dbReference type="ChEBI" id="CHEBI:456215"/>
        <dbReference type="EC" id="6.3.1.5"/>
    </reaction>
</comment>
<dbReference type="OrthoDB" id="3266517at2"/>
<comment type="pathway">
    <text evidence="1">Cofactor biosynthesis; NAD(+) biosynthesis.</text>
</comment>
<evidence type="ECO:0000256" key="7">
    <source>
        <dbReference type="RuleBase" id="RU003812"/>
    </source>
</evidence>
<dbReference type="Pfam" id="PF02540">
    <property type="entry name" value="NAD_synthase"/>
    <property type="match status" value="1"/>
</dbReference>
<evidence type="ECO:0000256" key="3">
    <source>
        <dbReference type="ARBA" id="ARBA00022741"/>
    </source>
</evidence>
<dbReference type="UniPathway" id="UPA00253">
    <property type="reaction ID" value="UER00333"/>
</dbReference>
<dbReference type="Proteomes" id="UP000298566">
    <property type="component" value="Chromosome"/>
</dbReference>
<dbReference type="RefSeq" id="WP_158336398.1">
    <property type="nucleotide sequence ID" value="NZ_CP033004.1"/>
</dbReference>
<gene>
    <name evidence="9" type="ORF">D9V73_00835</name>
</gene>
<evidence type="ECO:0000256" key="4">
    <source>
        <dbReference type="ARBA" id="ARBA00022840"/>
    </source>
</evidence>
<keyword evidence="4 6" id="KW-0067">ATP-binding</keyword>
<keyword evidence="3 6" id="KW-0547">Nucleotide-binding</keyword>
<dbReference type="InterPro" id="IPR014729">
    <property type="entry name" value="Rossmann-like_a/b/a_fold"/>
</dbReference>
<dbReference type="Gene3D" id="3.40.50.620">
    <property type="entry name" value="HUPs"/>
    <property type="match status" value="1"/>
</dbReference>
<reference evidence="9 10" key="1">
    <citation type="submission" date="2018-10" db="EMBL/GenBank/DDBJ databases">
        <title>Comparative functional genomics of the obligate endosymbiont Buchnera aphidicola.</title>
        <authorList>
            <person name="Chong R.A."/>
        </authorList>
    </citation>
    <scope>NUCLEOTIDE SEQUENCE [LARGE SCALE GENOMIC DNA]</scope>
    <source>
        <strain evidence="9 10">Mrh</strain>
    </source>
</reference>
<name>A0A4D6YA80_BUCMH</name>
<dbReference type="GO" id="GO:0004359">
    <property type="term" value="F:glutaminase activity"/>
    <property type="evidence" value="ECO:0007669"/>
    <property type="project" value="InterPro"/>
</dbReference>
<evidence type="ECO:0000256" key="5">
    <source>
        <dbReference type="ARBA" id="ARBA00023027"/>
    </source>
</evidence>
<evidence type="ECO:0000256" key="6">
    <source>
        <dbReference type="RuleBase" id="RU003811"/>
    </source>
</evidence>
<dbReference type="GO" id="GO:0009435">
    <property type="term" value="P:NAD+ biosynthetic process"/>
    <property type="evidence" value="ECO:0007669"/>
    <property type="project" value="UniProtKB-UniPathway"/>
</dbReference>
<dbReference type="InterPro" id="IPR022310">
    <property type="entry name" value="NAD/GMP_synthase"/>
</dbReference>